<proteinExistence type="predicted"/>
<evidence type="ECO:0000313" key="3">
    <source>
        <dbReference type="Proteomes" id="UP000464468"/>
    </source>
</evidence>
<dbReference type="Proteomes" id="UP000464468">
    <property type="component" value="Chromosome"/>
</dbReference>
<evidence type="ECO:0000256" key="1">
    <source>
        <dbReference type="SAM" id="SignalP"/>
    </source>
</evidence>
<dbReference type="Pfam" id="PF12100">
    <property type="entry name" value="DUF3576"/>
    <property type="match status" value="1"/>
</dbReference>
<dbReference type="EMBL" id="CP047895">
    <property type="protein sequence ID" value="QHL90032.1"/>
    <property type="molecule type" value="Genomic_DNA"/>
</dbReference>
<name>A0A7Z2NUZ1_9SPHN</name>
<keyword evidence="3" id="KW-1185">Reference proteome</keyword>
<keyword evidence="1" id="KW-0732">Signal</keyword>
<dbReference type="KEGG" id="schy:GVO57_03320"/>
<feature type="chain" id="PRO_5031438404" evidence="1">
    <location>
        <begin position="20"/>
        <end position="159"/>
    </location>
</feature>
<dbReference type="AlphaFoldDB" id="A0A7Z2NUZ1"/>
<dbReference type="InterPro" id="IPR021959">
    <property type="entry name" value="DUF3576"/>
</dbReference>
<reference evidence="2 3" key="1">
    <citation type="submission" date="2020-01" db="EMBL/GenBank/DDBJ databases">
        <title>Sphingomonas sp. C33 whole genome sequece.</title>
        <authorList>
            <person name="Park C."/>
        </authorList>
    </citation>
    <scope>NUCLEOTIDE SEQUENCE [LARGE SCALE GENOMIC DNA]</scope>
    <source>
        <strain evidence="2 3">C33</strain>
    </source>
</reference>
<feature type="signal peptide" evidence="1">
    <location>
        <begin position="1"/>
        <end position="19"/>
    </location>
</feature>
<dbReference type="RefSeq" id="WP_160591820.1">
    <property type="nucleotide sequence ID" value="NZ_CP047895.1"/>
</dbReference>
<accession>A0A7Z2NUZ1</accession>
<organism evidence="2 3">
    <name type="scientific">Sphingomonas changnyeongensis</name>
    <dbReference type="NCBI Taxonomy" id="2698679"/>
    <lineage>
        <taxon>Bacteria</taxon>
        <taxon>Pseudomonadati</taxon>
        <taxon>Pseudomonadota</taxon>
        <taxon>Alphaproteobacteria</taxon>
        <taxon>Sphingomonadales</taxon>
        <taxon>Sphingomonadaceae</taxon>
        <taxon>Sphingomonas</taxon>
    </lineage>
</organism>
<protein>
    <submittedName>
        <fullName evidence="2">DUF3576 domain-containing protein</fullName>
    </submittedName>
</protein>
<gene>
    <name evidence="2" type="ORF">GVO57_03320</name>
</gene>
<dbReference type="PROSITE" id="PS51257">
    <property type="entry name" value="PROKAR_LIPOPROTEIN"/>
    <property type="match status" value="1"/>
</dbReference>
<evidence type="ECO:0000313" key="2">
    <source>
        <dbReference type="EMBL" id="QHL90032.1"/>
    </source>
</evidence>
<sequence length="159" mass="17236">MPRLSRAAALLLTASLSLAGCQWIKDDLSKGLGGGSKKDRSREADIAASKVTTIGVNAYLWRAALETLSFMPLVQTDSNGGVIVTDWYVNPAAQSERMKVTVTILDQDLRADGLRVAASRQTLQNGQWVDAPVQAATVQKLEDIILTRARDLRRATIAE</sequence>